<dbReference type="Proteomes" id="UP000512167">
    <property type="component" value="Chromosome"/>
</dbReference>
<sequence>MKWTIHELKKKVYSDNEIDQVIDLKAFLSDDFVDLIDISSTSIKGYYEYIKAEDVYAFYLKVQTILTMLCSITLKEVKINLDFDTDLYFSETNDDDDIHLIEGITIDLNPYIFSEIITEKPMRVISPDADKEFHEEKDTIDETEVLENSPFAKLKK</sequence>
<gene>
    <name evidence="2" type="ORF">HF295_00320</name>
</gene>
<evidence type="ECO:0008006" key="4">
    <source>
        <dbReference type="Google" id="ProtNLM"/>
    </source>
</evidence>
<dbReference type="AlphaFoldDB" id="A0A7L6MZG9"/>
<reference evidence="2 3" key="1">
    <citation type="submission" date="2020-04" db="EMBL/GenBank/DDBJ databases">
        <authorList>
            <person name="Zheng R.K."/>
            <person name="Sun C.M."/>
        </authorList>
    </citation>
    <scope>NUCLEOTIDE SEQUENCE [LARGE SCALE GENOMIC DNA]</scope>
    <source>
        <strain evidence="3">zrk29</strain>
    </source>
</reference>
<dbReference type="KEGG" id="tbk:HF295_00320"/>
<dbReference type="RefSeq" id="WP_312031851.1">
    <property type="nucleotide sequence ID" value="NZ_CP051151.1"/>
</dbReference>
<protein>
    <recommendedName>
        <fullName evidence="4">DUF177 domain-containing protein</fullName>
    </recommendedName>
</protein>
<keyword evidence="3" id="KW-1185">Reference proteome</keyword>
<dbReference type="InterPro" id="IPR003772">
    <property type="entry name" value="YceD"/>
</dbReference>
<organism evidence="2 3">
    <name type="scientific">Hujiaoplasma nucleasis</name>
    <dbReference type="NCBI Taxonomy" id="2725268"/>
    <lineage>
        <taxon>Bacteria</taxon>
        <taxon>Bacillati</taxon>
        <taxon>Mycoplasmatota</taxon>
        <taxon>Mollicutes</taxon>
        <taxon>Candidatus Izemoplasmatales</taxon>
        <taxon>Hujiaoplasmataceae</taxon>
        <taxon>Hujiaoplasma</taxon>
    </lineage>
</organism>
<evidence type="ECO:0000313" key="3">
    <source>
        <dbReference type="Proteomes" id="UP000512167"/>
    </source>
</evidence>
<evidence type="ECO:0000256" key="1">
    <source>
        <dbReference type="SAM" id="MobiDB-lite"/>
    </source>
</evidence>
<accession>A0A7L6MZG9</accession>
<name>A0A7L6MZG9_9MOLU</name>
<dbReference type="Pfam" id="PF02620">
    <property type="entry name" value="YceD"/>
    <property type="match status" value="1"/>
</dbReference>
<proteinExistence type="predicted"/>
<evidence type="ECO:0000313" key="2">
    <source>
        <dbReference type="EMBL" id="QLY39383.1"/>
    </source>
</evidence>
<dbReference type="EMBL" id="CP051151">
    <property type="protein sequence ID" value="QLY39383.1"/>
    <property type="molecule type" value="Genomic_DNA"/>
</dbReference>
<feature type="region of interest" description="Disordered" evidence="1">
    <location>
        <begin position="131"/>
        <end position="156"/>
    </location>
</feature>